<organism evidence="1 2">
    <name type="scientific">Actinoplanes campanulatus</name>
    <dbReference type="NCBI Taxonomy" id="113559"/>
    <lineage>
        <taxon>Bacteria</taxon>
        <taxon>Bacillati</taxon>
        <taxon>Actinomycetota</taxon>
        <taxon>Actinomycetes</taxon>
        <taxon>Micromonosporales</taxon>
        <taxon>Micromonosporaceae</taxon>
        <taxon>Actinoplanes</taxon>
    </lineage>
</organism>
<comment type="caution">
    <text evidence="1">The sequence shown here is derived from an EMBL/GenBank/DDBJ whole genome shotgun (WGS) entry which is preliminary data.</text>
</comment>
<evidence type="ECO:0000313" key="1">
    <source>
        <dbReference type="EMBL" id="MBB3099294.1"/>
    </source>
</evidence>
<sequence length="69" mass="8065">MPRTGRLMGAAEIMQRLRIGETRLKHYLALPSWPATYDELVMGRVWLTTDVEAWVREHRPDLLDDEGDE</sequence>
<gene>
    <name evidence="1" type="ORF">FHR83_007000</name>
</gene>
<evidence type="ECO:0008006" key="3">
    <source>
        <dbReference type="Google" id="ProtNLM"/>
    </source>
</evidence>
<accession>A0A7W5FI45</accession>
<reference evidence="1 2" key="1">
    <citation type="submission" date="2020-08" db="EMBL/GenBank/DDBJ databases">
        <title>Genomic Encyclopedia of Type Strains, Phase III (KMG-III): the genomes of soil and plant-associated and newly described type strains.</title>
        <authorList>
            <person name="Whitman W."/>
        </authorList>
    </citation>
    <scope>NUCLEOTIDE SEQUENCE [LARGE SCALE GENOMIC DNA]</scope>
    <source>
        <strain evidence="1 2">CECT 3287</strain>
    </source>
</reference>
<dbReference type="AlphaFoldDB" id="A0A7W5FI45"/>
<protein>
    <recommendedName>
        <fullName evidence="3">Transcriptional regulator, AlpA family</fullName>
    </recommendedName>
</protein>
<dbReference type="RefSeq" id="WP_203834040.1">
    <property type="nucleotide sequence ID" value="NZ_BMPW01000021.1"/>
</dbReference>
<keyword evidence="2" id="KW-1185">Reference proteome</keyword>
<proteinExistence type="predicted"/>
<evidence type="ECO:0000313" key="2">
    <source>
        <dbReference type="Proteomes" id="UP000590749"/>
    </source>
</evidence>
<name>A0A7W5FI45_9ACTN</name>
<dbReference type="Proteomes" id="UP000590749">
    <property type="component" value="Unassembled WGS sequence"/>
</dbReference>
<dbReference type="EMBL" id="JACHXF010000018">
    <property type="protein sequence ID" value="MBB3099294.1"/>
    <property type="molecule type" value="Genomic_DNA"/>
</dbReference>